<dbReference type="GeneID" id="60061026"/>
<evidence type="ECO:0000256" key="1">
    <source>
        <dbReference type="SAM" id="MobiDB-lite"/>
    </source>
</evidence>
<keyword evidence="3" id="KW-1185">Reference proteome</keyword>
<dbReference type="PATRIC" id="fig|1121098.3.peg.3157"/>
<protein>
    <submittedName>
        <fullName evidence="2">Uncharacterized protein</fullName>
    </submittedName>
</protein>
<dbReference type="Proteomes" id="UP000017831">
    <property type="component" value="Unassembled WGS sequence"/>
</dbReference>
<sequence length="63" mass="6929">MDIEKAITDGIVFKGGKSSGRKNEEKVKTKAKKKSYITGLHGSGSAKMKADIRKKRANRHKGK</sequence>
<name>U6R9V4_9BACT</name>
<evidence type="ECO:0000313" key="3">
    <source>
        <dbReference type="Proteomes" id="UP000017831"/>
    </source>
</evidence>
<comment type="caution">
    <text evidence="2">The sequence shown here is derived from an EMBL/GenBank/DDBJ whole genome shotgun (WGS) entry which is preliminary data.</text>
</comment>
<organism evidence="2 3">
    <name type="scientific">Phocaeicola massiliensis B84634 = Timone 84634 = DSM 17679 = JCM 13223</name>
    <dbReference type="NCBI Taxonomy" id="1121098"/>
    <lineage>
        <taxon>Bacteria</taxon>
        <taxon>Pseudomonadati</taxon>
        <taxon>Bacteroidota</taxon>
        <taxon>Bacteroidia</taxon>
        <taxon>Bacteroidales</taxon>
        <taxon>Bacteroidaceae</taxon>
        <taxon>Phocaeicola</taxon>
    </lineage>
</organism>
<proteinExistence type="predicted"/>
<dbReference type="RefSeq" id="WP_005943048.1">
    <property type="nucleotide sequence ID" value="NZ_KB890328.1"/>
</dbReference>
<dbReference type="HOGENOM" id="CLU_208541_0_0_10"/>
<evidence type="ECO:0000313" key="2">
    <source>
        <dbReference type="EMBL" id="EOA53295.1"/>
    </source>
</evidence>
<feature type="region of interest" description="Disordered" evidence="1">
    <location>
        <begin position="13"/>
        <end position="63"/>
    </location>
</feature>
<accession>U6R9V4</accession>
<dbReference type="EMBL" id="AQHY01000036">
    <property type="protein sequence ID" value="EOA53295.1"/>
    <property type="molecule type" value="Genomic_DNA"/>
</dbReference>
<feature type="compositionally biased region" description="Basic residues" evidence="1">
    <location>
        <begin position="52"/>
        <end position="63"/>
    </location>
</feature>
<reference evidence="2 3" key="1">
    <citation type="submission" date="2013-04" db="EMBL/GenBank/DDBJ databases">
        <title>The Genome Sequence of Bacteroides massiliensis DSM 17679.</title>
        <authorList>
            <consortium name="The Broad Institute Genomics Platform"/>
            <person name="Earl A."/>
            <person name="Ward D."/>
            <person name="Feldgarden M."/>
            <person name="Gevers D."/>
            <person name="Martens E."/>
            <person name="Fenner L."/>
            <person name="Roux V."/>
            <person name="Mallet M.N."/>
            <person name="Raoult D."/>
            <person name="Walker B."/>
            <person name="Young S."/>
            <person name="Zeng Q."/>
            <person name="Gargeya S."/>
            <person name="Fitzgerald M."/>
            <person name="Haas B."/>
            <person name="Abouelleil A."/>
            <person name="Allen A.W."/>
            <person name="Alvarado L."/>
            <person name="Arachchi H.M."/>
            <person name="Berlin A.M."/>
            <person name="Chapman S.B."/>
            <person name="Gainer-Dewar J."/>
            <person name="Goldberg J."/>
            <person name="Griggs A."/>
            <person name="Gujja S."/>
            <person name="Hansen M."/>
            <person name="Howarth C."/>
            <person name="Imamovic A."/>
            <person name="Ireland A."/>
            <person name="Larimer J."/>
            <person name="McCowan C."/>
            <person name="Murphy C."/>
            <person name="Pearson M."/>
            <person name="Poon T.W."/>
            <person name="Priest M."/>
            <person name="Roberts A."/>
            <person name="Saif S."/>
            <person name="Shea T."/>
            <person name="Sisk P."/>
            <person name="Sykes S."/>
            <person name="Wortman J."/>
            <person name="Nusbaum C."/>
            <person name="Birren B."/>
        </authorList>
    </citation>
    <scope>NUCLEOTIDE SEQUENCE [LARGE SCALE GENOMIC DNA]</scope>
    <source>
        <strain evidence="3">B84634 / Timone 84634 / DSM 17679 / JCM 13223</strain>
    </source>
</reference>
<dbReference type="STRING" id="1121098.HMPREF1534_03103"/>
<dbReference type="AlphaFoldDB" id="U6R9V4"/>
<dbReference type="eggNOG" id="ENOG5033KMT">
    <property type="taxonomic scope" value="Bacteria"/>
</dbReference>
<gene>
    <name evidence="2" type="ORF">HMPREF1534_03103</name>
</gene>